<evidence type="ECO:0000256" key="11">
    <source>
        <dbReference type="ARBA" id="ARBA00023146"/>
    </source>
</evidence>
<comment type="similarity">
    <text evidence="2 13">Belongs to the class-II aminoacyl-tRNA synthetase family. Phe-tRNA synthetase alpha subunit type 1 subfamily.</text>
</comment>
<dbReference type="RefSeq" id="WP_133527505.1">
    <property type="nucleotide sequence ID" value="NZ_CALCQM010000046.1"/>
</dbReference>
<dbReference type="Pfam" id="PF02912">
    <property type="entry name" value="Phe_tRNA-synt_N"/>
    <property type="match status" value="1"/>
</dbReference>
<dbReference type="GO" id="GO:0140096">
    <property type="term" value="F:catalytic activity, acting on a protein"/>
    <property type="evidence" value="ECO:0007669"/>
    <property type="project" value="UniProtKB-ARBA"/>
</dbReference>
<evidence type="ECO:0000256" key="3">
    <source>
        <dbReference type="ARBA" id="ARBA00011209"/>
    </source>
</evidence>
<organism evidence="16 17">
    <name type="scientific">Aminicella lysinilytica</name>
    <dbReference type="NCBI Taxonomy" id="433323"/>
    <lineage>
        <taxon>Bacteria</taxon>
        <taxon>Bacillati</taxon>
        <taxon>Bacillota</taxon>
        <taxon>Clostridia</taxon>
        <taxon>Peptostreptococcales</taxon>
        <taxon>Anaerovoracaceae</taxon>
        <taxon>Aminicella</taxon>
    </lineage>
</organism>
<dbReference type="GO" id="GO:0005737">
    <property type="term" value="C:cytoplasm"/>
    <property type="evidence" value="ECO:0007669"/>
    <property type="project" value="UniProtKB-SubCell"/>
</dbReference>
<evidence type="ECO:0000259" key="15">
    <source>
        <dbReference type="PROSITE" id="PS50862"/>
    </source>
</evidence>
<dbReference type="Gene3D" id="3.30.930.10">
    <property type="entry name" value="Bira Bifunctional Protein, Domain 2"/>
    <property type="match status" value="1"/>
</dbReference>
<evidence type="ECO:0000256" key="10">
    <source>
        <dbReference type="ARBA" id="ARBA00022917"/>
    </source>
</evidence>
<evidence type="ECO:0000256" key="1">
    <source>
        <dbReference type="ARBA" id="ARBA00004496"/>
    </source>
</evidence>
<keyword evidence="17" id="KW-1185">Reference proteome</keyword>
<comment type="catalytic activity">
    <reaction evidence="12 13">
        <text>tRNA(Phe) + L-phenylalanine + ATP = L-phenylalanyl-tRNA(Phe) + AMP + diphosphate + H(+)</text>
        <dbReference type="Rhea" id="RHEA:19413"/>
        <dbReference type="Rhea" id="RHEA-COMP:9668"/>
        <dbReference type="Rhea" id="RHEA-COMP:9699"/>
        <dbReference type="ChEBI" id="CHEBI:15378"/>
        <dbReference type="ChEBI" id="CHEBI:30616"/>
        <dbReference type="ChEBI" id="CHEBI:33019"/>
        <dbReference type="ChEBI" id="CHEBI:58095"/>
        <dbReference type="ChEBI" id="CHEBI:78442"/>
        <dbReference type="ChEBI" id="CHEBI:78531"/>
        <dbReference type="ChEBI" id="CHEBI:456215"/>
        <dbReference type="EC" id="6.1.1.20"/>
    </reaction>
</comment>
<evidence type="ECO:0000256" key="8">
    <source>
        <dbReference type="ARBA" id="ARBA00022840"/>
    </source>
</evidence>
<evidence type="ECO:0000256" key="6">
    <source>
        <dbReference type="ARBA" id="ARBA00022723"/>
    </source>
</evidence>
<dbReference type="SUPFAM" id="SSF46589">
    <property type="entry name" value="tRNA-binding arm"/>
    <property type="match status" value="1"/>
</dbReference>
<feature type="domain" description="Aminoacyl-transfer RNA synthetases class-II family profile" evidence="15">
    <location>
        <begin position="117"/>
        <end position="318"/>
    </location>
</feature>
<dbReference type="InterPro" id="IPR002319">
    <property type="entry name" value="Phenylalanyl-tRNA_Synthase"/>
</dbReference>
<dbReference type="InterPro" id="IPR004188">
    <property type="entry name" value="Phe-tRNA_ligase_II_N"/>
</dbReference>
<evidence type="ECO:0000256" key="13">
    <source>
        <dbReference type="HAMAP-Rule" id="MF_00281"/>
    </source>
</evidence>
<reference evidence="16 17" key="1">
    <citation type="submission" date="2019-03" db="EMBL/GenBank/DDBJ databases">
        <title>Genomic Encyclopedia of Type Strains, Phase IV (KMG-IV): sequencing the most valuable type-strain genomes for metagenomic binning, comparative biology and taxonomic classification.</title>
        <authorList>
            <person name="Goeker M."/>
        </authorList>
    </citation>
    <scope>NUCLEOTIDE SEQUENCE [LARGE SCALE GENOMIC DNA]</scope>
    <source>
        <strain evidence="16 17">DSM 28287</strain>
    </source>
</reference>
<dbReference type="GO" id="GO:0005524">
    <property type="term" value="F:ATP binding"/>
    <property type="evidence" value="ECO:0007669"/>
    <property type="project" value="UniProtKB-UniRule"/>
</dbReference>
<dbReference type="InterPro" id="IPR022911">
    <property type="entry name" value="Phe_tRNA_ligase_alpha1_bac"/>
</dbReference>
<evidence type="ECO:0000256" key="14">
    <source>
        <dbReference type="SAM" id="Coils"/>
    </source>
</evidence>
<evidence type="ECO:0000313" key="17">
    <source>
        <dbReference type="Proteomes" id="UP000295500"/>
    </source>
</evidence>
<evidence type="ECO:0000256" key="7">
    <source>
        <dbReference type="ARBA" id="ARBA00022741"/>
    </source>
</evidence>
<keyword evidence="5 13" id="KW-0436">Ligase</keyword>
<dbReference type="HAMAP" id="MF_00281">
    <property type="entry name" value="Phe_tRNA_synth_alpha1"/>
    <property type="match status" value="1"/>
</dbReference>
<evidence type="ECO:0000256" key="12">
    <source>
        <dbReference type="ARBA" id="ARBA00049255"/>
    </source>
</evidence>
<dbReference type="EMBL" id="SNXO01000002">
    <property type="protein sequence ID" value="TDP59803.1"/>
    <property type="molecule type" value="Genomic_DNA"/>
</dbReference>
<dbReference type="GO" id="GO:0016740">
    <property type="term" value="F:transferase activity"/>
    <property type="evidence" value="ECO:0007669"/>
    <property type="project" value="UniProtKB-ARBA"/>
</dbReference>
<dbReference type="FunFam" id="3.30.930.10:FF:000089">
    <property type="entry name" value="Phenylalanine--tRNA ligase alpha subunit"/>
    <property type="match status" value="1"/>
</dbReference>
<dbReference type="AlphaFoldDB" id="A0A4R6QD72"/>
<keyword evidence="10 13" id="KW-0648">Protein biosynthesis</keyword>
<dbReference type="GO" id="GO:0000049">
    <property type="term" value="F:tRNA binding"/>
    <property type="evidence" value="ECO:0007669"/>
    <property type="project" value="InterPro"/>
</dbReference>
<dbReference type="GO" id="GO:0004826">
    <property type="term" value="F:phenylalanine-tRNA ligase activity"/>
    <property type="evidence" value="ECO:0007669"/>
    <property type="project" value="UniProtKB-UniRule"/>
</dbReference>
<accession>A0A4R6QD72</accession>
<keyword evidence="11 13" id="KW-0030">Aminoacyl-tRNA synthetase</keyword>
<dbReference type="InterPro" id="IPR045864">
    <property type="entry name" value="aa-tRNA-synth_II/BPL/LPL"/>
</dbReference>
<comment type="subunit">
    <text evidence="3 13">Tetramer of two alpha and two beta subunits.</text>
</comment>
<dbReference type="InterPro" id="IPR010978">
    <property type="entry name" value="tRNA-bd_arm"/>
</dbReference>
<evidence type="ECO:0000256" key="9">
    <source>
        <dbReference type="ARBA" id="ARBA00022842"/>
    </source>
</evidence>
<evidence type="ECO:0000256" key="5">
    <source>
        <dbReference type="ARBA" id="ARBA00022598"/>
    </source>
</evidence>
<proteinExistence type="inferred from homology"/>
<dbReference type="PROSITE" id="PS50862">
    <property type="entry name" value="AA_TRNA_LIGASE_II"/>
    <property type="match status" value="1"/>
</dbReference>
<dbReference type="EC" id="6.1.1.20" evidence="13"/>
<dbReference type="InterPro" id="IPR006195">
    <property type="entry name" value="aa-tRNA-synth_II"/>
</dbReference>
<protein>
    <recommendedName>
        <fullName evidence="13">Phenylalanine--tRNA ligase alpha subunit</fullName>
        <ecNumber evidence="13">6.1.1.20</ecNumber>
    </recommendedName>
    <alternativeName>
        <fullName evidence="13">Phenylalanyl-tRNA synthetase alpha subunit</fullName>
        <shortName evidence="13">PheRS</shortName>
    </alternativeName>
</protein>
<keyword evidence="9 13" id="KW-0460">Magnesium</keyword>
<comment type="caution">
    <text evidence="16">The sequence shown here is derived from an EMBL/GenBank/DDBJ whole genome shotgun (WGS) entry which is preliminary data.</text>
</comment>
<dbReference type="NCBIfam" id="TIGR00468">
    <property type="entry name" value="pheS"/>
    <property type="match status" value="1"/>
</dbReference>
<dbReference type="CDD" id="cd00496">
    <property type="entry name" value="PheRS_alpha_core"/>
    <property type="match status" value="1"/>
</dbReference>
<dbReference type="OrthoDB" id="9800719at2"/>
<keyword evidence="8 13" id="KW-0067">ATP-binding</keyword>
<evidence type="ECO:0000313" key="16">
    <source>
        <dbReference type="EMBL" id="TDP59803.1"/>
    </source>
</evidence>
<dbReference type="SUPFAM" id="SSF55681">
    <property type="entry name" value="Class II aaRS and biotin synthetases"/>
    <property type="match status" value="1"/>
</dbReference>
<dbReference type="PANTHER" id="PTHR11538">
    <property type="entry name" value="PHENYLALANYL-TRNA SYNTHETASE"/>
    <property type="match status" value="1"/>
</dbReference>
<dbReference type="GO" id="GO:0000287">
    <property type="term" value="F:magnesium ion binding"/>
    <property type="evidence" value="ECO:0007669"/>
    <property type="project" value="UniProtKB-UniRule"/>
</dbReference>
<name>A0A4R6QD72_9FIRM</name>
<comment type="subcellular location">
    <subcellularLocation>
        <location evidence="1 13">Cytoplasm</location>
    </subcellularLocation>
</comment>
<dbReference type="PANTHER" id="PTHR11538:SF41">
    <property type="entry name" value="PHENYLALANINE--TRNA LIGASE, MITOCHONDRIAL"/>
    <property type="match status" value="1"/>
</dbReference>
<evidence type="ECO:0000256" key="4">
    <source>
        <dbReference type="ARBA" id="ARBA00022490"/>
    </source>
</evidence>
<dbReference type="Pfam" id="PF01409">
    <property type="entry name" value="tRNA-synt_2d"/>
    <property type="match status" value="1"/>
</dbReference>
<dbReference type="InterPro" id="IPR004529">
    <property type="entry name" value="Phe-tRNA-synth_IIc_asu"/>
</dbReference>
<feature type="binding site" evidence="13">
    <location>
        <position position="254"/>
    </location>
    <ligand>
        <name>Mg(2+)</name>
        <dbReference type="ChEBI" id="CHEBI:18420"/>
        <note>shared with beta subunit</note>
    </ligand>
</feature>
<gene>
    <name evidence="13" type="primary">pheS</name>
    <name evidence="16" type="ORF">EV211_10242</name>
</gene>
<dbReference type="GO" id="GO:0006432">
    <property type="term" value="P:phenylalanyl-tRNA aminoacylation"/>
    <property type="evidence" value="ECO:0007669"/>
    <property type="project" value="UniProtKB-UniRule"/>
</dbReference>
<keyword evidence="7 13" id="KW-0547">Nucleotide-binding</keyword>
<evidence type="ECO:0000256" key="2">
    <source>
        <dbReference type="ARBA" id="ARBA00010207"/>
    </source>
</evidence>
<comment type="cofactor">
    <cofactor evidence="13">
        <name>Mg(2+)</name>
        <dbReference type="ChEBI" id="CHEBI:18420"/>
    </cofactor>
    <text evidence="13">Binds 2 magnesium ions per tetramer.</text>
</comment>
<keyword evidence="4 13" id="KW-0963">Cytoplasm</keyword>
<dbReference type="Proteomes" id="UP000295500">
    <property type="component" value="Unassembled WGS sequence"/>
</dbReference>
<sequence length="340" mass="37946">MQEKLEKVLAEAKEQLSKATSIAETEEIRVRVLGKKGKLTEILRGMGKLSPEEKKELGMSANKVKSEVGDLLSSKMDALKAQAKEAKFNREKIDVTEPGRPVIYGVEHPITQTINEVVDIFKSMGYSVYESPDVDSVYNTFDALNSPEDHPARDMTDTFYVNDNTVLRPHTSSAEVRAEKELATPYKILIPGRCYRCDTPDATHSHTFHQIEMMVIGEGITMADLKGSLDLMAKKLFGPKTRTKFRPHHFPFTEPSAEMDVSCFKCGGTGCPVCKGSGWIEILGCGMTHPHVHKAGGIDTEKYTGFAVGMGVERIAMLKYGIDDIRLLYENDMRFINQFK</sequence>
<feature type="coiled-coil region" evidence="14">
    <location>
        <begin position="2"/>
        <end position="29"/>
    </location>
</feature>
<keyword evidence="6 13" id="KW-0479">Metal-binding</keyword>
<keyword evidence="14" id="KW-0175">Coiled coil</keyword>